<feature type="compositionally biased region" description="Polar residues" evidence="1">
    <location>
        <begin position="70"/>
        <end position="79"/>
    </location>
</feature>
<accession>A0A7N0T656</accession>
<evidence type="ECO:0000313" key="3">
    <source>
        <dbReference type="Proteomes" id="UP000594263"/>
    </source>
</evidence>
<organism evidence="2 3">
    <name type="scientific">Kalanchoe fedtschenkoi</name>
    <name type="common">Lavender scallops</name>
    <name type="synonym">South American air plant</name>
    <dbReference type="NCBI Taxonomy" id="63787"/>
    <lineage>
        <taxon>Eukaryota</taxon>
        <taxon>Viridiplantae</taxon>
        <taxon>Streptophyta</taxon>
        <taxon>Embryophyta</taxon>
        <taxon>Tracheophyta</taxon>
        <taxon>Spermatophyta</taxon>
        <taxon>Magnoliopsida</taxon>
        <taxon>eudicotyledons</taxon>
        <taxon>Gunneridae</taxon>
        <taxon>Pentapetalae</taxon>
        <taxon>Saxifragales</taxon>
        <taxon>Crassulaceae</taxon>
        <taxon>Kalanchoe</taxon>
    </lineage>
</organism>
<evidence type="ECO:0000256" key="1">
    <source>
        <dbReference type="SAM" id="MobiDB-lite"/>
    </source>
</evidence>
<dbReference type="Pfam" id="PF07797">
    <property type="entry name" value="DUF1639"/>
    <property type="match status" value="1"/>
</dbReference>
<dbReference type="EnsemblPlants" id="Kaladp0024s0234.1.v1.1">
    <property type="protein sequence ID" value="Kaladp0024s0234.1.v1.1"/>
    <property type="gene ID" value="Kaladp0024s0234.v1.1"/>
</dbReference>
<dbReference type="Gramene" id="Kaladp0024s0234.1.v1.1">
    <property type="protein sequence ID" value="Kaladp0024s0234.1.v1.1"/>
    <property type="gene ID" value="Kaladp0024s0234.v1.1"/>
</dbReference>
<feature type="compositionally biased region" description="Low complexity" evidence="1">
    <location>
        <begin position="55"/>
        <end position="69"/>
    </location>
</feature>
<proteinExistence type="predicted"/>
<feature type="region of interest" description="Disordered" evidence="1">
    <location>
        <begin position="17"/>
        <end position="109"/>
    </location>
</feature>
<dbReference type="Proteomes" id="UP000594263">
    <property type="component" value="Unplaced"/>
</dbReference>
<evidence type="ECO:0000313" key="2">
    <source>
        <dbReference type="EnsemblPlants" id="Kaladp0024s0234.1.v1.1"/>
    </source>
</evidence>
<reference evidence="2" key="1">
    <citation type="submission" date="2021-01" db="UniProtKB">
        <authorList>
            <consortium name="EnsemblPlants"/>
        </authorList>
    </citation>
    <scope>IDENTIFICATION</scope>
</reference>
<protein>
    <submittedName>
        <fullName evidence="2">Uncharacterized protein</fullName>
    </submittedName>
</protein>
<dbReference type="InterPro" id="IPR012438">
    <property type="entry name" value="DUF1639"/>
</dbReference>
<feature type="compositionally biased region" description="Basic and acidic residues" evidence="1">
    <location>
        <begin position="26"/>
        <end position="39"/>
    </location>
</feature>
<dbReference type="PANTHER" id="PTHR33130">
    <property type="entry name" value="PUTATIVE (DUF1639)-RELATED"/>
    <property type="match status" value="1"/>
</dbReference>
<dbReference type="OMA" id="ASHSHFA"/>
<sequence>MEGSAQESELFLQWGNRKRNRCARISNKDSHSNPSDSRRPANTPRLLTRDEENKSSALRSAARKSSSSSPENYYTTRGSVMNGAGEQQQQHQQKKNKKISNTDCNGAGVESNKAVWPKLFLGLSNKEKEEDFMAMKGCKPPHRPKKRPKGIQRSVLLVCPGGWLTDMCQERYEVREKKSSKKVLPPHLDSFVVASHSHFAVQRPRGLKAMGSLESDSD</sequence>
<dbReference type="PANTHER" id="PTHR33130:SF12">
    <property type="entry name" value="EXPRESSED PROTEIN"/>
    <property type="match status" value="1"/>
</dbReference>
<keyword evidence="3" id="KW-1185">Reference proteome</keyword>
<dbReference type="AlphaFoldDB" id="A0A7N0T656"/>
<name>A0A7N0T656_KALFE</name>